<keyword evidence="6" id="KW-1133">Transmembrane helix</keyword>
<feature type="signal peptide" evidence="7">
    <location>
        <begin position="1"/>
        <end position="16"/>
    </location>
</feature>
<dbReference type="GO" id="GO:0015020">
    <property type="term" value="F:glucuronosyltransferase activity"/>
    <property type="evidence" value="ECO:0007669"/>
    <property type="project" value="UniProtKB-EC"/>
</dbReference>
<name>A0A811L1J8_9BILA</name>
<dbReference type="EC" id="2.4.1.17" evidence="2"/>
<evidence type="ECO:0000256" key="7">
    <source>
        <dbReference type="SAM" id="SignalP"/>
    </source>
</evidence>
<dbReference type="SUPFAM" id="SSF53756">
    <property type="entry name" value="UDP-Glycosyltransferase/glycogen phosphorylase"/>
    <property type="match status" value="1"/>
</dbReference>
<proteinExistence type="inferred from homology"/>
<dbReference type="InterPro" id="IPR050271">
    <property type="entry name" value="UDP-glycosyltransferase"/>
</dbReference>
<protein>
    <recommendedName>
        <fullName evidence="2">glucuronosyltransferase</fullName>
        <ecNumber evidence="2">2.4.1.17</ecNumber>
    </recommendedName>
</protein>
<feature type="transmembrane region" description="Helical" evidence="6">
    <location>
        <begin position="484"/>
        <end position="507"/>
    </location>
</feature>
<dbReference type="EMBL" id="CAJFCW020000004">
    <property type="protein sequence ID" value="CAG9115237.1"/>
    <property type="molecule type" value="Genomic_DNA"/>
</dbReference>
<sequence>MRVLLSLLLICASVDAYKYLVYNPKFGGSHAMLVGKVADEIAYGGHDVTVLQLNINPQVTKPGHTHKDIKLVTREFPNKWTDAPKNFWVAEFSGVMNTLNMMKMVGKKFRQACEFQLNDEELLQQLRNEEFDVGVTESFDVCGYGIFAKIGLNKTITISGSSMFLGQSANLGIPSMTSFVPDIFGTKVTGFIDRLKNWFTYVMGVHLVMPAFNGEIGKAFHLVPGYPDYMELIARTSFVLVNADEFVDYPRPISHKYLNVAGYGMRRAMSKIGSLDKEFADIFDKATKGVIYVSFGSMIKSADMPLDIRQAFIEAFASFPEVQFIWKYENASHNVAEGYSNIHTGNWLPQREILVHPKTLAFLTHAGMNSVTEATYSGVPMVCLPLFAEQPRNADMIVKKGVAVRLNKQSLTKEEIQKALKEIIENETYKQKSQTLAKLLRNKFQTPEEKIVKACELAAEFDIHKHLDMPGRTLNTLQFYNVDVIAFIITSVVLVLAIVFGLVRFLLRKISGFVFGKAKTE</sequence>
<dbReference type="Pfam" id="PF00201">
    <property type="entry name" value="UDPGT"/>
    <property type="match status" value="1"/>
</dbReference>
<evidence type="ECO:0000313" key="8">
    <source>
        <dbReference type="EMBL" id="CAD5221605.1"/>
    </source>
</evidence>
<comment type="caution">
    <text evidence="8">The sequence shown here is derived from an EMBL/GenBank/DDBJ whole genome shotgun (WGS) entry which is preliminary data.</text>
</comment>
<evidence type="ECO:0000256" key="2">
    <source>
        <dbReference type="ARBA" id="ARBA00012544"/>
    </source>
</evidence>
<dbReference type="Proteomes" id="UP000783686">
    <property type="component" value="Unassembled WGS sequence"/>
</dbReference>
<keyword evidence="3" id="KW-0328">Glycosyltransferase</keyword>
<dbReference type="PANTHER" id="PTHR48043:SF145">
    <property type="entry name" value="FI06409P-RELATED"/>
    <property type="match status" value="1"/>
</dbReference>
<keyword evidence="6" id="KW-0812">Transmembrane</keyword>
<accession>A0A811L1J8</accession>
<keyword evidence="6" id="KW-0472">Membrane</keyword>
<dbReference type="EMBL" id="CAJFDH010000004">
    <property type="protein sequence ID" value="CAD5221605.1"/>
    <property type="molecule type" value="Genomic_DNA"/>
</dbReference>
<reference evidence="8" key="1">
    <citation type="submission" date="2020-09" db="EMBL/GenBank/DDBJ databases">
        <authorList>
            <person name="Kikuchi T."/>
        </authorList>
    </citation>
    <scope>NUCLEOTIDE SEQUENCE</scope>
    <source>
        <strain evidence="8">SH1</strain>
    </source>
</reference>
<evidence type="ECO:0000313" key="9">
    <source>
        <dbReference type="Proteomes" id="UP000614601"/>
    </source>
</evidence>
<dbReference type="CDD" id="cd03784">
    <property type="entry name" value="GT1_Gtf-like"/>
    <property type="match status" value="1"/>
</dbReference>
<evidence type="ECO:0000256" key="1">
    <source>
        <dbReference type="ARBA" id="ARBA00009995"/>
    </source>
</evidence>
<keyword evidence="9" id="KW-1185">Reference proteome</keyword>
<keyword evidence="4" id="KW-0808">Transferase</keyword>
<dbReference type="FunFam" id="3.40.50.2000:FF:000021">
    <property type="entry name" value="UDP-glucuronosyltransferase"/>
    <property type="match status" value="1"/>
</dbReference>
<evidence type="ECO:0000256" key="6">
    <source>
        <dbReference type="SAM" id="Phobius"/>
    </source>
</evidence>
<dbReference type="PANTHER" id="PTHR48043">
    <property type="entry name" value="EG:EG0003.4 PROTEIN-RELATED"/>
    <property type="match status" value="1"/>
</dbReference>
<dbReference type="Proteomes" id="UP000614601">
    <property type="component" value="Unassembled WGS sequence"/>
</dbReference>
<dbReference type="Gene3D" id="3.40.50.2000">
    <property type="entry name" value="Glycogen Phosphorylase B"/>
    <property type="match status" value="1"/>
</dbReference>
<comment type="similarity">
    <text evidence="1">Belongs to the UDP-glycosyltransferase family.</text>
</comment>
<feature type="chain" id="PRO_5044131701" description="glucuronosyltransferase" evidence="7">
    <location>
        <begin position="17"/>
        <end position="521"/>
    </location>
</feature>
<evidence type="ECO:0000256" key="4">
    <source>
        <dbReference type="ARBA" id="ARBA00022679"/>
    </source>
</evidence>
<evidence type="ECO:0000256" key="3">
    <source>
        <dbReference type="ARBA" id="ARBA00022676"/>
    </source>
</evidence>
<dbReference type="AlphaFoldDB" id="A0A811L1J8"/>
<keyword evidence="7" id="KW-0732">Signal</keyword>
<evidence type="ECO:0000256" key="5">
    <source>
        <dbReference type="ARBA" id="ARBA00047475"/>
    </source>
</evidence>
<gene>
    <name evidence="8" type="ORF">BOKJ2_LOCUS9528</name>
</gene>
<dbReference type="InterPro" id="IPR002213">
    <property type="entry name" value="UDP_glucos_trans"/>
</dbReference>
<organism evidence="8 9">
    <name type="scientific">Bursaphelenchus okinawaensis</name>
    <dbReference type="NCBI Taxonomy" id="465554"/>
    <lineage>
        <taxon>Eukaryota</taxon>
        <taxon>Metazoa</taxon>
        <taxon>Ecdysozoa</taxon>
        <taxon>Nematoda</taxon>
        <taxon>Chromadorea</taxon>
        <taxon>Rhabditida</taxon>
        <taxon>Tylenchina</taxon>
        <taxon>Tylenchomorpha</taxon>
        <taxon>Aphelenchoidea</taxon>
        <taxon>Aphelenchoididae</taxon>
        <taxon>Bursaphelenchus</taxon>
    </lineage>
</organism>
<comment type="catalytic activity">
    <reaction evidence="5">
        <text>glucuronate acceptor + UDP-alpha-D-glucuronate = acceptor beta-D-glucuronoside + UDP + H(+)</text>
        <dbReference type="Rhea" id="RHEA:21032"/>
        <dbReference type="ChEBI" id="CHEBI:15378"/>
        <dbReference type="ChEBI" id="CHEBI:58052"/>
        <dbReference type="ChEBI" id="CHEBI:58223"/>
        <dbReference type="ChEBI" id="CHEBI:132367"/>
        <dbReference type="ChEBI" id="CHEBI:132368"/>
        <dbReference type="EC" id="2.4.1.17"/>
    </reaction>
</comment>
<dbReference type="OrthoDB" id="5835829at2759"/>